<proteinExistence type="predicted"/>
<evidence type="ECO:0000313" key="1">
    <source>
        <dbReference type="EMBL" id="JAI04671.1"/>
    </source>
</evidence>
<dbReference type="AlphaFoldDB" id="A0A0E9XS32"/>
<name>A0A0E9XS32_ANGAN</name>
<protein>
    <submittedName>
        <fullName evidence="1">Uncharacterized protein</fullName>
    </submittedName>
</protein>
<reference evidence="1" key="2">
    <citation type="journal article" date="2015" name="Fish Shellfish Immunol.">
        <title>Early steps in the European eel (Anguilla anguilla)-Vibrio vulnificus interaction in the gills: Role of the RtxA13 toxin.</title>
        <authorList>
            <person name="Callol A."/>
            <person name="Pajuelo D."/>
            <person name="Ebbesson L."/>
            <person name="Teles M."/>
            <person name="MacKenzie S."/>
            <person name="Amaro C."/>
        </authorList>
    </citation>
    <scope>NUCLEOTIDE SEQUENCE</scope>
</reference>
<dbReference type="EMBL" id="GBXM01003907">
    <property type="protein sequence ID" value="JAI04671.1"/>
    <property type="molecule type" value="Transcribed_RNA"/>
</dbReference>
<reference evidence="1" key="1">
    <citation type="submission" date="2014-11" db="EMBL/GenBank/DDBJ databases">
        <authorList>
            <person name="Amaro Gonzalez C."/>
        </authorList>
    </citation>
    <scope>NUCLEOTIDE SEQUENCE</scope>
</reference>
<organism evidence="1">
    <name type="scientific">Anguilla anguilla</name>
    <name type="common">European freshwater eel</name>
    <name type="synonym">Muraena anguilla</name>
    <dbReference type="NCBI Taxonomy" id="7936"/>
    <lineage>
        <taxon>Eukaryota</taxon>
        <taxon>Metazoa</taxon>
        <taxon>Chordata</taxon>
        <taxon>Craniata</taxon>
        <taxon>Vertebrata</taxon>
        <taxon>Euteleostomi</taxon>
        <taxon>Actinopterygii</taxon>
        <taxon>Neopterygii</taxon>
        <taxon>Teleostei</taxon>
        <taxon>Anguilliformes</taxon>
        <taxon>Anguillidae</taxon>
        <taxon>Anguilla</taxon>
    </lineage>
</organism>
<sequence>MNGTEKKRERSTMSLVRCSHKILRRKMENCSA</sequence>
<accession>A0A0E9XS32</accession>